<dbReference type="InterPro" id="IPR003615">
    <property type="entry name" value="HNH_nuc"/>
</dbReference>
<name>K9L524_9CAUD</name>
<organism evidence="2 3">
    <name type="scientific">Pectobacterium phage phiTE</name>
    <dbReference type="NCBI Taxonomy" id="1116482"/>
    <lineage>
        <taxon>Viruses</taxon>
        <taxon>Duplodnaviria</taxon>
        <taxon>Heunggongvirae</taxon>
        <taxon>Uroviricota</taxon>
        <taxon>Caudoviricetes</taxon>
        <taxon>Vequintavirinae</taxon>
        <taxon>Certrevirus</taxon>
        <taxon>Certrevirus phiTE</taxon>
    </lineage>
</organism>
<gene>
    <name evidence="2" type="ORF">phiTE_059</name>
</gene>
<dbReference type="Proteomes" id="UP000010999">
    <property type="component" value="Segment"/>
</dbReference>
<dbReference type="SMART" id="SM00507">
    <property type="entry name" value="HNHc"/>
    <property type="match status" value="1"/>
</dbReference>
<dbReference type="SUPFAM" id="SSF54060">
    <property type="entry name" value="His-Me finger endonucleases"/>
    <property type="match status" value="1"/>
</dbReference>
<dbReference type="OrthoDB" id="21336at10239"/>
<protein>
    <recommendedName>
        <fullName evidence="1">HNH nuclease domain-containing protein</fullName>
    </recommendedName>
</protein>
<feature type="domain" description="HNH nuclease" evidence="1">
    <location>
        <begin position="58"/>
        <end position="106"/>
    </location>
</feature>
<dbReference type="GeneID" id="14515254"/>
<evidence type="ECO:0000313" key="3">
    <source>
        <dbReference type="Proteomes" id="UP000010999"/>
    </source>
</evidence>
<dbReference type="Gene3D" id="3.90.75.20">
    <property type="match status" value="1"/>
</dbReference>
<sequence>MVLFAFGGFVNFKNEGLCFDPKAKFLLRRNGKAVGNTVKNSKGYDKDYVRVNWQSDGKRKSAYAHRIIWELHYGPIPKGMQIDHINGNGLDNRIENLRLATRSQNMYNRAANKNKTTGLPKGIVVQYGKYVARVPIDGKRVRKTSDDLDSLVKWLEEKRTTHHKEFMNGG</sequence>
<dbReference type="KEGG" id="vg:14515254"/>
<accession>K9L524</accession>
<dbReference type="InterPro" id="IPR044925">
    <property type="entry name" value="His-Me_finger_sf"/>
</dbReference>
<keyword evidence="3" id="KW-1185">Reference proteome</keyword>
<dbReference type="EMBL" id="JQ015307">
    <property type="protein sequence ID" value="AEZ66225.1"/>
    <property type="molecule type" value="Genomic_DNA"/>
</dbReference>
<evidence type="ECO:0000313" key="2">
    <source>
        <dbReference type="EMBL" id="AEZ66225.1"/>
    </source>
</evidence>
<reference evidence="2 3" key="2">
    <citation type="journal article" date="2012" name="PLoS Genet.">
        <title>Viral evasion of a bacterial suicide system by RNA-based molecular mimicry enables infectious altruism.</title>
        <authorList>
            <person name="Blower T.R."/>
            <person name="Evans T.J."/>
            <person name="Przybilski R."/>
            <person name="Fineran P.C."/>
            <person name="Salmond G.P."/>
        </authorList>
    </citation>
    <scope>NUCLEOTIDE SEQUENCE [LARGE SCALE GENOMIC DNA]</scope>
</reference>
<dbReference type="RefSeq" id="YP_007392521.1">
    <property type="nucleotide sequence ID" value="NC_020201.1"/>
</dbReference>
<reference evidence="3" key="1">
    <citation type="submission" date="2011-11" db="EMBL/GenBank/DDBJ databases">
        <title>Escape from toxin-antitoxin mediated abortive infection can occur by recombination within a generalized transducing phage of Pectobacterium atrosepticum.</title>
        <authorList>
            <person name="Blower T.R."/>
            <person name="Evans T.J."/>
            <person name="Przybilski R."/>
            <person name="Fineran P.C."/>
            <person name="Salmond G.P.C."/>
        </authorList>
    </citation>
    <scope>NUCLEOTIDE SEQUENCE [LARGE SCALE GENOMIC DNA]</scope>
</reference>
<evidence type="ECO:0000259" key="1">
    <source>
        <dbReference type="SMART" id="SM00507"/>
    </source>
</evidence>
<dbReference type="Pfam" id="PF13392">
    <property type="entry name" value="HNH_3"/>
    <property type="match status" value="1"/>
</dbReference>
<proteinExistence type="predicted"/>